<feature type="region of interest" description="Disordered" evidence="1">
    <location>
        <begin position="231"/>
        <end position="262"/>
    </location>
</feature>
<dbReference type="InterPro" id="IPR012347">
    <property type="entry name" value="Ferritin-like"/>
</dbReference>
<proteinExistence type="predicted"/>
<feature type="compositionally biased region" description="Low complexity" evidence="1">
    <location>
        <begin position="252"/>
        <end position="262"/>
    </location>
</feature>
<name>A0A9E8ZDN3_9CYAN</name>
<gene>
    <name evidence="2" type="ORF">OXH18_20185</name>
</gene>
<protein>
    <submittedName>
        <fullName evidence="2">Ferritin-like domain-containing protein</fullName>
    </submittedName>
</protein>
<dbReference type="EMBL" id="CP113797">
    <property type="protein sequence ID" value="WAL59468.1"/>
    <property type="molecule type" value="Genomic_DNA"/>
</dbReference>
<dbReference type="Gene3D" id="1.20.1260.10">
    <property type="match status" value="1"/>
</dbReference>
<sequence>MNLFTQVLHLVGSGATAYITARNLRDLRTRPDMLAGFQLAESGSVPFLQALQHRATAEGDTWLAEKLAKHAQDEQRHGQIFAHALKQLNKQIIDFKSLPEKAADGKPDERRRSPFFEAYFQGYSQADLRPDNIDWIVFFASTYILELDACKDFVRMANALPDTDTASVNLKKGLLSIARDEEGHAAYLREAMERRLPYVDVVNLIDRWRTRKVDALLAMVTNLLQKGGKLPSMARDGVPTEMGDDLNQSTSQADQQADLAAA</sequence>
<dbReference type="RefSeq" id="WP_268609263.1">
    <property type="nucleotide sequence ID" value="NZ_CP113797.1"/>
</dbReference>
<evidence type="ECO:0000313" key="3">
    <source>
        <dbReference type="Proteomes" id="UP001163152"/>
    </source>
</evidence>
<organism evidence="2 3">
    <name type="scientific">Thermocoleostomius sinensis A174</name>
    <dbReference type="NCBI Taxonomy" id="2016057"/>
    <lineage>
        <taxon>Bacteria</taxon>
        <taxon>Bacillati</taxon>
        <taxon>Cyanobacteriota</taxon>
        <taxon>Cyanophyceae</taxon>
        <taxon>Oculatellales</taxon>
        <taxon>Oculatellaceae</taxon>
        <taxon>Thermocoleostomius</taxon>
    </lineage>
</organism>
<dbReference type="SUPFAM" id="SSF47240">
    <property type="entry name" value="Ferritin-like"/>
    <property type="match status" value="1"/>
</dbReference>
<evidence type="ECO:0000313" key="2">
    <source>
        <dbReference type="EMBL" id="WAL59468.1"/>
    </source>
</evidence>
<dbReference type="AlphaFoldDB" id="A0A9E8ZDN3"/>
<dbReference type="CDD" id="cd00657">
    <property type="entry name" value="Ferritin_like"/>
    <property type="match status" value="1"/>
</dbReference>
<dbReference type="KEGG" id="tsin:OXH18_20185"/>
<keyword evidence="3" id="KW-1185">Reference proteome</keyword>
<dbReference type="InterPro" id="IPR009078">
    <property type="entry name" value="Ferritin-like_SF"/>
</dbReference>
<reference evidence="2" key="1">
    <citation type="submission" date="2022-12" db="EMBL/GenBank/DDBJ databases">
        <title>Polyphasic identification of a Novel Hot-Spring Cyanobacterium Ocullathermofonsia sinensis gen nov. sp. nov. and Genomic Insights on its Adaptations to the Thermal Habitat.</title>
        <authorList>
            <person name="Daroch M."/>
            <person name="Tang J."/>
            <person name="Jiang Y."/>
        </authorList>
    </citation>
    <scope>NUCLEOTIDE SEQUENCE</scope>
    <source>
        <strain evidence="2">PKUAC-SCTA174</strain>
    </source>
</reference>
<accession>A0A9E8ZDN3</accession>
<evidence type="ECO:0000256" key="1">
    <source>
        <dbReference type="SAM" id="MobiDB-lite"/>
    </source>
</evidence>
<dbReference type="Proteomes" id="UP001163152">
    <property type="component" value="Chromosome"/>
</dbReference>